<comment type="caution">
    <text evidence="1">The sequence shown here is derived from an EMBL/GenBank/DDBJ whole genome shotgun (WGS) entry which is preliminary data.</text>
</comment>
<evidence type="ECO:0000313" key="2">
    <source>
        <dbReference type="Proteomes" id="UP000282388"/>
    </source>
</evidence>
<dbReference type="RefSeq" id="WP_120401218.1">
    <property type="nucleotide sequence ID" value="NZ_RAXV01000002.1"/>
</dbReference>
<dbReference type="Proteomes" id="UP000282388">
    <property type="component" value="Unassembled WGS sequence"/>
</dbReference>
<name>A0A3A8EYS1_9GAMM</name>
<organism evidence="1 2">
    <name type="scientific">Acinetobacter tianfuensis</name>
    <dbReference type="NCBI Taxonomy" id="2419603"/>
    <lineage>
        <taxon>Bacteria</taxon>
        <taxon>Pseudomonadati</taxon>
        <taxon>Pseudomonadota</taxon>
        <taxon>Gammaproteobacteria</taxon>
        <taxon>Moraxellales</taxon>
        <taxon>Moraxellaceae</taxon>
        <taxon>Acinetobacter</taxon>
    </lineage>
</organism>
<gene>
    <name evidence="1" type="ORF">D7V32_01795</name>
</gene>
<dbReference type="AlphaFoldDB" id="A0A3A8EYS1"/>
<reference evidence="1 2" key="1">
    <citation type="submission" date="2018-09" db="EMBL/GenBank/DDBJ databases">
        <title>The draft genome of Acinetobacter spp. strains.</title>
        <authorList>
            <person name="Qin J."/>
            <person name="Feng Y."/>
            <person name="Zong Z."/>
        </authorList>
    </citation>
    <scope>NUCLEOTIDE SEQUENCE [LARGE SCALE GENOMIC DNA]</scope>
    <source>
        <strain evidence="1 2">WCHAc060012</strain>
    </source>
</reference>
<protein>
    <submittedName>
        <fullName evidence="1">Uncharacterized protein</fullName>
    </submittedName>
</protein>
<evidence type="ECO:0000313" key="1">
    <source>
        <dbReference type="EMBL" id="RKG34011.1"/>
    </source>
</evidence>
<sequence>MLKMIDVLEQSLVQNFSESIFDNAEHSEVQFHQELLNISDIDLANIMSAFFLNDQAAELAQALDISAETVAEIQAGANLKDESLIPATAKIVAYCLAVETDALNQVEISECLQDYPM</sequence>
<keyword evidence="2" id="KW-1185">Reference proteome</keyword>
<dbReference type="EMBL" id="RAXV01000002">
    <property type="protein sequence ID" value="RKG34011.1"/>
    <property type="molecule type" value="Genomic_DNA"/>
</dbReference>
<dbReference type="OrthoDB" id="6706565at2"/>
<accession>A0A3A8EYS1</accession>
<proteinExistence type="predicted"/>